<dbReference type="AlphaFoldDB" id="E4UTF5"/>
<keyword evidence="10" id="KW-0028">Amino-acid biosynthesis</keyword>
<dbReference type="FunCoup" id="E4UTF5">
    <property type="interactions" value="170"/>
</dbReference>
<dbReference type="Proteomes" id="UP000002669">
    <property type="component" value="Unassembled WGS sequence"/>
</dbReference>
<evidence type="ECO:0000256" key="11">
    <source>
        <dbReference type="RuleBase" id="RU004347"/>
    </source>
</evidence>
<evidence type="ECO:0000256" key="2">
    <source>
        <dbReference type="ARBA" id="ARBA00004806"/>
    </source>
</evidence>
<dbReference type="InParanoid" id="E4UTF5"/>
<dbReference type="NCBIfam" id="TIGR00455">
    <property type="entry name" value="apsK"/>
    <property type="match status" value="1"/>
</dbReference>
<accession>E4UTF5</accession>
<feature type="domain" description="APS kinase" evidence="13">
    <location>
        <begin position="24"/>
        <end position="189"/>
    </location>
</feature>
<gene>
    <name evidence="14" type="ORF">MGYG_04508</name>
</gene>
<evidence type="ECO:0000313" key="15">
    <source>
        <dbReference type="Proteomes" id="UP000002669"/>
    </source>
</evidence>
<keyword evidence="9 11" id="KW-0067">ATP-binding</keyword>
<dbReference type="CDD" id="cd02027">
    <property type="entry name" value="APSK"/>
    <property type="match status" value="1"/>
</dbReference>
<reference evidence="15" key="1">
    <citation type="journal article" date="2012" name="MBio">
        <title>Comparative genome analysis of Trichophyton rubrum and related dermatophytes reveals candidate genes involved in infection.</title>
        <authorList>
            <person name="Martinez D.A."/>
            <person name="Oliver B.G."/>
            <person name="Graeser Y."/>
            <person name="Goldberg J.M."/>
            <person name="Li W."/>
            <person name="Martinez-Rossi N.M."/>
            <person name="Monod M."/>
            <person name="Shelest E."/>
            <person name="Barton R.C."/>
            <person name="Birch E."/>
            <person name="Brakhage A.A."/>
            <person name="Chen Z."/>
            <person name="Gurr S.J."/>
            <person name="Heiman D."/>
            <person name="Heitman J."/>
            <person name="Kosti I."/>
            <person name="Rossi A."/>
            <person name="Saif S."/>
            <person name="Samalova M."/>
            <person name="Saunders C.W."/>
            <person name="Shea T."/>
            <person name="Summerbell R.C."/>
            <person name="Xu J."/>
            <person name="Young S."/>
            <person name="Zeng Q."/>
            <person name="Birren B.W."/>
            <person name="Cuomo C.A."/>
            <person name="White T.C."/>
        </authorList>
    </citation>
    <scope>NUCLEOTIDE SEQUENCE [LARGE SCALE GENOMIC DNA]</scope>
    <source>
        <strain evidence="15">ATCC MYA-4604 / CBS 118893</strain>
    </source>
</reference>
<comment type="function">
    <text evidence="11">Catalyzes the synthesis of activated sulfate.</text>
</comment>
<dbReference type="HOGENOM" id="CLU_051197_0_0_1"/>
<comment type="pathway">
    <text evidence="2 11">Sulfur metabolism; hydrogen sulfide biosynthesis; sulfite from sulfate: step 2/3.</text>
</comment>
<dbReference type="InterPro" id="IPR027417">
    <property type="entry name" value="P-loop_NTPase"/>
</dbReference>
<evidence type="ECO:0000256" key="12">
    <source>
        <dbReference type="SAM" id="Coils"/>
    </source>
</evidence>
<dbReference type="GO" id="GO:0004020">
    <property type="term" value="F:adenylylsulfate kinase activity"/>
    <property type="evidence" value="ECO:0007669"/>
    <property type="project" value="UniProtKB-EC"/>
</dbReference>
<dbReference type="eggNOG" id="KOG0635">
    <property type="taxonomic scope" value="Eukaryota"/>
</dbReference>
<dbReference type="InterPro" id="IPR002891">
    <property type="entry name" value="APS"/>
</dbReference>
<dbReference type="STRING" id="535722.E4UTF5"/>
<evidence type="ECO:0000256" key="3">
    <source>
        <dbReference type="ARBA" id="ARBA00007008"/>
    </source>
</evidence>
<dbReference type="PANTHER" id="PTHR11055">
    <property type="entry name" value="BIFUNCTIONAL 3'-PHOSPHOADENOSINE 5'-PHOSPHOSULFATE SYNTHASE"/>
    <property type="match status" value="1"/>
</dbReference>
<evidence type="ECO:0000256" key="8">
    <source>
        <dbReference type="ARBA" id="ARBA00022777"/>
    </source>
</evidence>
<keyword evidence="10" id="KW-0198">Cysteine biosynthesis</keyword>
<keyword evidence="7 11" id="KW-0547">Nucleotide-binding</keyword>
<evidence type="ECO:0000313" key="14">
    <source>
        <dbReference type="EMBL" id="EFR01500.1"/>
    </source>
</evidence>
<proteinExistence type="inferred from homology"/>
<dbReference type="EMBL" id="DS989824">
    <property type="protein sequence ID" value="EFR01500.1"/>
    <property type="molecule type" value="Genomic_DNA"/>
</dbReference>
<evidence type="ECO:0000256" key="6">
    <source>
        <dbReference type="ARBA" id="ARBA00022679"/>
    </source>
</evidence>
<dbReference type="UniPathway" id="UPA00140">
    <property type="reaction ID" value="UER00205"/>
</dbReference>
<dbReference type="GO" id="GO:0000103">
    <property type="term" value="P:sulfate assimilation"/>
    <property type="evidence" value="ECO:0007669"/>
    <property type="project" value="InterPro"/>
</dbReference>
<comment type="catalytic activity">
    <reaction evidence="1 11">
        <text>adenosine 5'-phosphosulfate + ATP = 3'-phosphoadenylyl sulfate + ADP + H(+)</text>
        <dbReference type="Rhea" id="RHEA:24152"/>
        <dbReference type="ChEBI" id="CHEBI:15378"/>
        <dbReference type="ChEBI" id="CHEBI:30616"/>
        <dbReference type="ChEBI" id="CHEBI:58243"/>
        <dbReference type="ChEBI" id="CHEBI:58339"/>
        <dbReference type="ChEBI" id="CHEBI:456216"/>
        <dbReference type="EC" id="2.7.1.25"/>
    </reaction>
</comment>
<dbReference type="RefSeq" id="XP_003174330.1">
    <property type="nucleotide sequence ID" value="XM_003174282.1"/>
</dbReference>
<dbReference type="GeneID" id="10029623"/>
<dbReference type="GO" id="GO:0070814">
    <property type="term" value="P:hydrogen sulfide biosynthetic process"/>
    <property type="evidence" value="ECO:0007669"/>
    <property type="project" value="UniProtKB-UniPathway"/>
</dbReference>
<dbReference type="NCBIfam" id="NF003013">
    <property type="entry name" value="PRK03846.1"/>
    <property type="match status" value="1"/>
</dbReference>
<keyword evidence="15" id="KW-1185">Reference proteome</keyword>
<dbReference type="GO" id="GO:0005524">
    <property type="term" value="F:ATP binding"/>
    <property type="evidence" value="ECO:0007669"/>
    <property type="project" value="UniProtKB-KW"/>
</dbReference>
<dbReference type="InterPro" id="IPR059117">
    <property type="entry name" value="APS_kinase_dom"/>
</dbReference>
<evidence type="ECO:0000256" key="7">
    <source>
        <dbReference type="ARBA" id="ARBA00022741"/>
    </source>
</evidence>
<evidence type="ECO:0000256" key="9">
    <source>
        <dbReference type="ARBA" id="ARBA00022840"/>
    </source>
</evidence>
<dbReference type="GO" id="GO:0019344">
    <property type="term" value="P:cysteine biosynthetic process"/>
    <property type="evidence" value="ECO:0007669"/>
    <property type="project" value="UniProtKB-KW"/>
</dbReference>
<keyword evidence="8 11" id="KW-0418">Kinase</keyword>
<evidence type="ECO:0000256" key="10">
    <source>
        <dbReference type="ARBA" id="ARBA00023192"/>
    </source>
</evidence>
<name>E4UTF5_ARTGP</name>
<organism evidence="15">
    <name type="scientific">Arthroderma gypseum (strain ATCC MYA-4604 / CBS 118893)</name>
    <name type="common">Microsporum gypseum</name>
    <dbReference type="NCBI Taxonomy" id="535722"/>
    <lineage>
        <taxon>Eukaryota</taxon>
        <taxon>Fungi</taxon>
        <taxon>Dikarya</taxon>
        <taxon>Ascomycota</taxon>
        <taxon>Pezizomycotina</taxon>
        <taxon>Eurotiomycetes</taxon>
        <taxon>Eurotiomycetidae</taxon>
        <taxon>Onygenales</taxon>
        <taxon>Arthrodermataceae</taxon>
        <taxon>Nannizzia</taxon>
    </lineage>
</organism>
<sequence length="351" mass="37951">MAVNLHFHESDFTRETRAAYIGQRGFTLWFTGISGSGKSTIAVAVEKELIAKRKLTAFRLDGDNIRTGLNKGLGFTAADRTENIRRIGEVAKLFADCGIVTLTSFISPYAADRLAARKLHELSEEEKERGETPLPFIEVHVDIPFEVSLERDKKGFVTMGHQGLIKNFTGVGKSTGSSYEAPEKPEIYINNNREMTIDNAVKQIMDYLEEKGLLDSPPDVATAEAESAKRVKEGQDIKEKRLLQTLEKSEAAFKAAEASGNEEEISAAKAAAVKAAGALKSFFANKHRAVMEAAEAVQETAKAAQEAAAAKTAEAEEASKLAQATQDEAAKLAELVATYDAATRAHGATAN</sequence>
<dbReference type="OrthoDB" id="506431at2759"/>
<comment type="similarity">
    <text evidence="3 11">Belongs to the APS kinase family.</text>
</comment>
<dbReference type="SUPFAM" id="SSF52540">
    <property type="entry name" value="P-loop containing nucleoside triphosphate hydrolases"/>
    <property type="match status" value="1"/>
</dbReference>
<keyword evidence="6 11" id="KW-0808">Transferase</keyword>
<evidence type="ECO:0000256" key="4">
    <source>
        <dbReference type="ARBA" id="ARBA00012121"/>
    </source>
</evidence>
<dbReference type="EC" id="2.7.1.25" evidence="4 11"/>
<dbReference type="Gene3D" id="3.40.50.300">
    <property type="entry name" value="P-loop containing nucleotide triphosphate hydrolases"/>
    <property type="match status" value="1"/>
</dbReference>
<keyword evidence="12" id="KW-0175">Coiled coil</keyword>
<evidence type="ECO:0000256" key="1">
    <source>
        <dbReference type="ARBA" id="ARBA00001823"/>
    </source>
</evidence>
<dbReference type="PANTHER" id="PTHR11055:SF1">
    <property type="entry name" value="PAPS SYNTHETASE, ISOFORM D"/>
    <property type="match status" value="1"/>
</dbReference>
<dbReference type="VEuPathDB" id="FungiDB:MGYG_04508"/>
<evidence type="ECO:0000256" key="5">
    <source>
        <dbReference type="ARBA" id="ARBA00018163"/>
    </source>
</evidence>
<evidence type="ECO:0000259" key="13">
    <source>
        <dbReference type="Pfam" id="PF01583"/>
    </source>
</evidence>
<dbReference type="OMA" id="FHESDFT"/>
<dbReference type="Pfam" id="PF01583">
    <property type="entry name" value="APS_kinase"/>
    <property type="match status" value="1"/>
</dbReference>
<feature type="coiled-coil region" evidence="12">
    <location>
        <begin position="294"/>
        <end position="335"/>
    </location>
</feature>
<protein>
    <recommendedName>
        <fullName evidence="5 11">Adenylyl-sulfate kinase</fullName>
        <ecNumber evidence="4 11">2.7.1.25</ecNumber>
    </recommendedName>
</protein>